<feature type="compositionally biased region" description="Basic and acidic residues" evidence="1">
    <location>
        <begin position="253"/>
        <end position="263"/>
    </location>
</feature>
<feature type="domain" description="PiggyBac transposable element-derived protein" evidence="2">
    <location>
        <begin position="453"/>
        <end position="812"/>
    </location>
</feature>
<dbReference type="Proteomes" id="UP001652700">
    <property type="component" value="Unplaced"/>
</dbReference>
<evidence type="ECO:0000313" key="4">
    <source>
        <dbReference type="Proteomes" id="UP001652700"/>
    </source>
</evidence>
<feature type="region of interest" description="Disordered" evidence="1">
    <location>
        <begin position="22"/>
        <end position="69"/>
    </location>
</feature>
<dbReference type="EnsemblMetazoa" id="XM_050660587.1">
    <property type="protein sequence ID" value="XP_050516544.1"/>
    <property type="gene ID" value="LOC126891414"/>
</dbReference>
<evidence type="ECO:0000313" key="3">
    <source>
        <dbReference type="EnsemblMetazoa" id="XP_050516544.1"/>
    </source>
</evidence>
<feature type="compositionally biased region" description="Low complexity" evidence="1">
    <location>
        <begin position="268"/>
        <end position="279"/>
    </location>
</feature>
<evidence type="ECO:0000259" key="2">
    <source>
        <dbReference type="Pfam" id="PF13843"/>
    </source>
</evidence>
<keyword evidence="4" id="KW-1185">Reference proteome</keyword>
<organism evidence="3 4">
    <name type="scientific">Diabrotica virgifera virgifera</name>
    <name type="common">western corn rootworm</name>
    <dbReference type="NCBI Taxonomy" id="50390"/>
    <lineage>
        <taxon>Eukaryota</taxon>
        <taxon>Metazoa</taxon>
        <taxon>Ecdysozoa</taxon>
        <taxon>Arthropoda</taxon>
        <taxon>Hexapoda</taxon>
        <taxon>Insecta</taxon>
        <taxon>Pterygota</taxon>
        <taxon>Neoptera</taxon>
        <taxon>Endopterygota</taxon>
        <taxon>Coleoptera</taxon>
        <taxon>Polyphaga</taxon>
        <taxon>Cucujiformia</taxon>
        <taxon>Chrysomeloidea</taxon>
        <taxon>Chrysomelidae</taxon>
        <taxon>Galerucinae</taxon>
        <taxon>Diabroticina</taxon>
        <taxon>Diabroticites</taxon>
        <taxon>Diabrotica</taxon>
    </lineage>
</organism>
<dbReference type="PANTHER" id="PTHR46599">
    <property type="entry name" value="PIGGYBAC TRANSPOSABLE ELEMENT-DERIVED PROTEIN 4"/>
    <property type="match status" value="1"/>
</dbReference>
<dbReference type="InterPro" id="IPR029526">
    <property type="entry name" value="PGBD"/>
</dbReference>
<dbReference type="Pfam" id="PF13843">
    <property type="entry name" value="DDE_Tnp_1_7"/>
    <property type="match status" value="1"/>
</dbReference>
<proteinExistence type="predicted"/>
<reference evidence="3" key="1">
    <citation type="submission" date="2025-05" db="UniProtKB">
        <authorList>
            <consortium name="EnsemblMetazoa"/>
        </authorList>
    </citation>
    <scope>IDENTIFICATION</scope>
</reference>
<dbReference type="RefSeq" id="XP_050516544.1">
    <property type="nucleotide sequence ID" value="XM_050660587.1"/>
</dbReference>
<accession>A0ABM5L276</accession>
<dbReference type="GeneID" id="126891414"/>
<name>A0ABM5L276_DIAVI</name>
<feature type="compositionally biased region" description="Basic and acidic residues" evidence="1">
    <location>
        <begin position="220"/>
        <end position="236"/>
    </location>
</feature>
<sequence>MSNQPLTHQQLVDAMNEILEGESEGEILYSSSDEEWQQPDQVDSSSDDDTELTVPQSESNVVEEPVSHSTSDIATEIKKELELLNISVNQLRITTAYPQKADDVFDEVYVEVDVAVVNHRADLWLRAANRMDLMENSIESLHKYLKLCELHFESKVISCEFKRNLRPGCSKFLDLNGSDVESSGHREPFSAYVSEDVPSSSEGGYTNTFVVGSSYLDGPKEKNLQEIDKDNIEQNSHKKKKRDMPRKCAPGRLSEDELRRLAEESDFSDSSMSESTFYDSDADPVYNENVTDGSSDSYSSEYESRRKKAKICKQTQNCKEFTAGSSSNQKEADTRRIGKLFKNAQIRFVLYFFFCFVEKAESANVSLEAVIDDVSRNKITAGPSCIQKEADTRRIEKAESANVSLEAVIDDVVSRNKITWSDVPNPDDLNKFELSFTSGINQEELAKLTDHKPIDFYLLFIDRQVQDLLVTETNKYAEQTIIAGIVNESITKHSLMSNWRPIDRKELLRFLALIIWMGLDRKPKLRNYWSNNLLYKNEVSKMCEISRSRFEILLHFFHISDNESCPPGNRLYKISPLVQILNEKFQKMCTPRESLCIDETMVPFRGRLSFLQYIPGKRHKYGVKLFKLCVADGYTYAVKVYGGKEMQPSEKSLASRVVMELMQPLLDTGRSLYTDNFYTSVDLAHDLNNRKTHLVGTLRSNRKHNPKAVVNAKLKRGDMKYLQSNTKVVIGKWKDKRDVLFLTTKDIPLMIDVQTKRGPVPKPSTIVDYNSAKSFIDVSDQKAAYNSPVRRSMKWYRKLAVELLTNTALVNSLVLYKSVTGKHLSITEFREQIVQSLLMPQTTSENSLTTSENSLTTLHTLDEKEKRGRCSACYKNFSNREGRASAMKNAKRVYTFCPACAVNTAYMCVKCFVNIHTCSLKK</sequence>
<dbReference type="PANTHER" id="PTHR46599:SF3">
    <property type="entry name" value="PIGGYBAC TRANSPOSABLE ELEMENT-DERIVED PROTEIN 4"/>
    <property type="match status" value="1"/>
</dbReference>
<feature type="region of interest" description="Disordered" evidence="1">
    <location>
        <begin position="220"/>
        <end position="300"/>
    </location>
</feature>
<protein>
    <recommendedName>
        <fullName evidence="2">PiggyBac transposable element-derived protein domain-containing protein</fullName>
    </recommendedName>
</protein>
<evidence type="ECO:0000256" key="1">
    <source>
        <dbReference type="SAM" id="MobiDB-lite"/>
    </source>
</evidence>